<dbReference type="Gene3D" id="1.20.1580.10">
    <property type="entry name" value="ABC transporter ATPase like domain"/>
    <property type="match status" value="2"/>
</dbReference>
<keyword evidence="13" id="KW-0234">DNA repair</keyword>
<proteinExistence type="inferred from homology"/>
<dbReference type="CDD" id="cd03271">
    <property type="entry name" value="ABC_UvrA_II"/>
    <property type="match status" value="1"/>
</dbReference>
<keyword evidence="7" id="KW-0228">DNA excision</keyword>
<organism evidence="19 20">
    <name type="scientific">Longibacter salinarum</name>
    <dbReference type="NCBI Taxonomy" id="1850348"/>
    <lineage>
        <taxon>Bacteria</taxon>
        <taxon>Pseudomonadati</taxon>
        <taxon>Rhodothermota</taxon>
        <taxon>Rhodothermia</taxon>
        <taxon>Rhodothermales</taxon>
        <taxon>Salisaetaceae</taxon>
        <taxon>Longibacter</taxon>
    </lineage>
</organism>
<dbReference type="GO" id="GO:0006289">
    <property type="term" value="P:nucleotide-excision repair"/>
    <property type="evidence" value="ECO:0007669"/>
    <property type="project" value="InterPro"/>
</dbReference>
<keyword evidence="10" id="KW-0067">ATP-binding</keyword>
<evidence type="ECO:0000256" key="7">
    <source>
        <dbReference type="ARBA" id="ARBA00022769"/>
    </source>
</evidence>
<comment type="caution">
    <text evidence="19">The sequence shown here is derived from an EMBL/GenBank/DDBJ whole genome shotgun (WGS) entry which is preliminary data.</text>
</comment>
<dbReference type="Gene3D" id="3.30.1490.20">
    <property type="entry name" value="ATP-grasp fold, A domain"/>
    <property type="match status" value="1"/>
</dbReference>
<dbReference type="InterPro" id="IPR004602">
    <property type="entry name" value="UvrA"/>
</dbReference>
<evidence type="ECO:0000256" key="4">
    <source>
        <dbReference type="ARBA" id="ARBA00022737"/>
    </source>
</evidence>
<dbReference type="InterPro" id="IPR041552">
    <property type="entry name" value="UvrA_DNA-bd"/>
</dbReference>
<evidence type="ECO:0000256" key="16">
    <source>
        <dbReference type="ARBA" id="ARBA00042156"/>
    </source>
</evidence>
<keyword evidence="11" id="KW-0267">Excision nuclease</keyword>
<dbReference type="EMBL" id="PDEQ01000004">
    <property type="protein sequence ID" value="PEN13493.1"/>
    <property type="molecule type" value="Genomic_DNA"/>
</dbReference>
<sequence length="1018" mass="112941">MHERITIRGAREHNLQNVDLDIPRNDLVVITGLSGSGKSSLAFDTIFAEGQRRYMESLSAYARQFLEMMERPEVDYIDGLSPVISIEQKTVSGNPRSTVGTVTEVYDFLRLLYARAATAYSYETGNRMRKQSDDEIIDGILDVPEGTRLMILAPVVKARKGHYRELFEQTASQGFERFRIDGEMREYEKGMKLDRYKTHDIEVVIDRLVVKDGIRARVNKSVSTALDMGGGTLIASIVSGSPEGVEEGDHLFSRHLVDPETGLSYDEASPNMFSFNTPYGACQECDGLGVTNELDKELMIPDPSKTIQQGGLVPLGKPRDIWIFSQLEAVAEAYNFDFETPIEELTDEQLDVILEGAGEQQFDIVYKYKGREVRYKHRYGGLYQHIWHTYENTNSSKQRRWAESFMRKMPCPKCGGGRLKKESLSYKVAGKTIADLANMDLTKLRQFFEDVELEEGRQKTIAEPIIKEVKERLDFLIGVGVGYLTLDRTARTLSGGESQRIRLATQVGTQLTGVLYVLDEPSIGLHPRDNTRLIKSLQNLRDLGNSVLVVEHDREIMEAADYVIDLGPGAGTHGGHVMTAGSPDALTVDPTERTGVAANGEATSTVAERAEAYKSDHYTFESLTAAYLQGHRAISIPEKRNPGTGESMVLKGATGHNLKGQDVEFPLGTLTAITGVSGSGKSTLVNQTLYPILARHHHRAKMVPLPHDEIEGIDNIDKVIEIDQQPIGRTPRSNPATYTKLMDYLRDLFAKVPEAKIRGYDKGRFSFNTKGGRCKKCDGTGTVKLEMNFLPDVEVTCDECGGKRYNEETLQVRFKGKSIADVLAMTVSEALEFFENQPRIMRKLRTLDAVGLGYITLGQQSTTLSGGEAQRVKLSKELSRPGTGDTLYILDEPTTGMHFEDIRHLLNVLRALVKKGNTVIVIEHNMDVVKTADHVIDLGPEGGEGGGEIVFAGTPEALADADTHTSPFIREELERARLVAQMEDEDVDLDSMSDDDSDITDGLDEEPEEEAEDMGMAA</sequence>
<dbReference type="GO" id="GO:0005524">
    <property type="term" value="F:ATP binding"/>
    <property type="evidence" value="ECO:0007669"/>
    <property type="project" value="UniProtKB-KW"/>
</dbReference>
<evidence type="ECO:0000256" key="14">
    <source>
        <dbReference type="ARBA" id="ARBA00038000"/>
    </source>
</evidence>
<keyword evidence="4" id="KW-0677">Repeat</keyword>
<evidence type="ECO:0000256" key="2">
    <source>
        <dbReference type="ARBA" id="ARBA00022490"/>
    </source>
</evidence>
<dbReference type="GO" id="GO:0016887">
    <property type="term" value="F:ATP hydrolysis activity"/>
    <property type="evidence" value="ECO:0007669"/>
    <property type="project" value="InterPro"/>
</dbReference>
<evidence type="ECO:0000313" key="20">
    <source>
        <dbReference type="Proteomes" id="UP000220102"/>
    </source>
</evidence>
<evidence type="ECO:0000256" key="1">
    <source>
        <dbReference type="ARBA" id="ARBA00004496"/>
    </source>
</evidence>
<gene>
    <name evidence="19" type="primary">uvrA</name>
    <name evidence="19" type="ORF">CRI94_09245</name>
</gene>
<dbReference type="AlphaFoldDB" id="A0A2A8CY14"/>
<keyword evidence="12" id="KW-0238">DNA-binding</keyword>
<dbReference type="InterPro" id="IPR041102">
    <property type="entry name" value="UvrA_inter"/>
</dbReference>
<dbReference type="RefSeq" id="WP_098075415.1">
    <property type="nucleotide sequence ID" value="NZ_PDEQ01000004.1"/>
</dbReference>
<evidence type="ECO:0000256" key="9">
    <source>
        <dbReference type="ARBA" id="ARBA00022833"/>
    </source>
</evidence>
<feature type="compositionally biased region" description="Acidic residues" evidence="17">
    <location>
        <begin position="982"/>
        <end position="1018"/>
    </location>
</feature>
<dbReference type="PANTHER" id="PTHR43152:SF3">
    <property type="entry name" value="UVRABC SYSTEM PROTEIN A"/>
    <property type="match status" value="1"/>
</dbReference>
<dbReference type="Gene3D" id="1.10.8.280">
    <property type="entry name" value="ABC transporter ATPase domain-like"/>
    <property type="match status" value="1"/>
</dbReference>
<keyword evidence="6" id="KW-0227">DNA damage</keyword>
<evidence type="ECO:0000256" key="12">
    <source>
        <dbReference type="ARBA" id="ARBA00023125"/>
    </source>
</evidence>
<keyword evidence="8" id="KW-0863">Zinc-finger</keyword>
<dbReference type="PANTHER" id="PTHR43152">
    <property type="entry name" value="UVRABC SYSTEM PROTEIN A"/>
    <property type="match status" value="1"/>
</dbReference>
<evidence type="ECO:0000256" key="15">
    <source>
        <dbReference type="ARBA" id="ARBA00039316"/>
    </source>
</evidence>
<dbReference type="InterPro" id="IPR017871">
    <property type="entry name" value="ABC_transporter-like_CS"/>
</dbReference>
<dbReference type="GO" id="GO:0008270">
    <property type="term" value="F:zinc ion binding"/>
    <property type="evidence" value="ECO:0007669"/>
    <property type="project" value="UniProtKB-KW"/>
</dbReference>
<dbReference type="NCBIfam" id="TIGR00630">
    <property type="entry name" value="uvra"/>
    <property type="match status" value="1"/>
</dbReference>
<dbReference type="GO" id="GO:0009380">
    <property type="term" value="C:excinuclease repair complex"/>
    <property type="evidence" value="ECO:0007669"/>
    <property type="project" value="InterPro"/>
</dbReference>
<dbReference type="OrthoDB" id="9809851at2"/>
<evidence type="ECO:0000313" key="19">
    <source>
        <dbReference type="EMBL" id="PEN13493.1"/>
    </source>
</evidence>
<dbReference type="Pfam" id="PF17760">
    <property type="entry name" value="UvrA_inter"/>
    <property type="match status" value="1"/>
</dbReference>
<dbReference type="PROSITE" id="PS00211">
    <property type="entry name" value="ABC_TRANSPORTER_1"/>
    <property type="match status" value="2"/>
</dbReference>
<dbReference type="GO" id="GO:0004518">
    <property type="term" value="F:nuclease activity"/>
    <property type="evidence" value="ECO:0007669"/>
    <property type="project" value="UniProtKB-KW"/>
</dbReference>
<keyword evidence="2" id="KW-0963">Cytoplasm</keyword>
<dbReference type="PROSITE" id="PS50893">
    <property type="entry name" value="ABC_TRANSPORTER_2"/>
    <property type="match status" value="1"/>
</dbReference>
<evidence type="ECO:0000256" key="17">
    <source>
        <dbReference type="SAM" id="MobiDB-lite"/>
    </source>
</evidence>
<dbReference type="Gene3D" id="3.40.50.300">
    <property type="entry name" value="P-loop containing nucleotide triphosphate hydrolases"/>
    <property type="match status" value="2"/>
</dbReference>
<comment type="subcellular location">
    <subcellularLocation>
        <location evidence="1">Cytoplasm</location>
    </subcellularLocation>
</comment>
<accession>A0A2A8CY14</accession>
<evidence type="ECO:0000256" key="6">
    <source>
        <dbReference type="ARBA" id="ARBA00022763"/>
    </source>
</evidence>
<feature type="region of interest" description="Disordered" evidence="17">
    <location>
        <begin position="981"/>
        <end position="1018"/>
    </location>
</feature>
<dbReference type="Proteomes" id="UP000220102">
    <property type="component" value="Unassembled WGS sequence"/>
</dbReference>
<keyword evidence="5" id="KW-0547">Nucleotide-binding</keyword>
<keyword evidence="9" id="KW-0862">Zinc</keyword>
<comment type="similarity">
    <text evidence="14">Belongs to the ABC transporter superfamily. UvrA family.</text>
</comment>
<evidence type="ECO:0000256" key="3">
    <source>
        <dbReference type="ARBA" id="ARBA00022723"/>
    </source>
</evidence>
<reference evidence="19 20" key="1">
    <citation type="submission" date="2017-10" db="EMBL/GenBank/DDBJ databases">
        <title>Draft genome of Longibacter Salinarum.</title>
        <authorList>
            <person name="Goh K.M."/>
            <person name="Shamsir M.S."/>
            <person name="Lim S.W."/>
        </authorList>
    </citation>
    <scope>NUCLEOTIDE SEQUENCE [LARGE SCALE GENOMIC DNA]</scope>
    <source>
        <strain evidence="19 20">KCTC 52045</strain>
    </source>
</reference>
<evidence type="ECO:0000256" key="10">
    <source>
        <dbReference type="ARBA" id="ARBA00022840"/>
    </source>
</evidence>
<dbReference type="InterPro" id="IPR027417">
    <property type="entry name" value="P-loop_NTPase"/>
</dbReference>
<protein>
    <recommendedName>
        <fullName evidence="15">UvrABC system protein A</fullName>
    </recommendedName>
    <alternativeName>
        <fullName evidence="16">Excinuclease ABC subunit A</fullName>
    </alternativeName>
</protein>
<evidence type="ECO:0000256" key="8">
    <source>
        <dbReference type="ARBA" id="ARBA00022771"/>
    </source>
</evidence>
<name>A0A2A8CY14_9BACT</name>
<dbReference type="SUPFAM" id="SSF52540">
    <property type="entry name" value="P-loop containing nucleoside triphosphate hydrolases"/>
    <property type="match status" value="2"/>
</dbReference>
<dbReference type="Pfam" id="PF17755">
    <property type="entry name" value="UvrA_DNA-bind"/>
    <property type="match status" value="1"/>
</dbReference>
<evidence type="ECO:0000256" key="5">
    <source>
        <dbReference type="ARBA" id="ARBA00022741"/>
    </source>
</evidence>
<keyword evidence="3" id="KW-0479">Metal-binding</keyword>
<evidence type="ECO:0000259" key="18">
    <source>
        <dbReference type="PROSITE" id="PS50893"/>
    </source>
</evidence>
<feature type="domain" description="ABC transporter" evidence="18">
    <location>
        <begin position="643"/>
        <end position="971"/>
    </location>
</feature>
<dbReference type="InterPro" id="IPR013815">
    <property type="entry name" value="ATP_grasp_subdomain_1"/>
</dbReference>
<dbReference type="GO" id="GO:0003677">
    <property type="term" value="F:DNA binding"/>
    <property type="evidence" value="ECO:0007669"/>
    <property type="project" value="UniProtKB-KW"/>
</dbReference>
<evidence type="ECO:0000256" key="13">
    <source>
        <dbReference type="ARBA" id="ARBA00023204"/>
    </source>
</evidence>
<evidence type="ECO:0000256" key="11">
    <source>
        <dbReference type="ARBA" id="ARBA00022881"/>
    </source>
</evidence>
<dbReference type="InterPro" id="IPR003439">
    <property type="entry name" value="ABC_transporter-like_ATP-bd"/>
</dbReference>
<keyword evidence="20" id="KW-1185">Reference proteome</keyword>
<dbReference type="GO" id="GO:0005737">
    <property type="term" value="C:cytoplasm"/>
    <property type="evidence" value="ECO:0007669"/>
    <property type="project" value="UniProtKB-SubCell"/>
</dbReference>